<reference evidence="2" key="1">
    <citation type="journal article" date="2014" name="Nat. Genet.">
        <title>Genome of the human hookworm Necator americanus.</title>
        <authorList>
            <person name="Tang Y.T."/>
            <person name="Gao X."/>
            <person name="Rosa B.A."/>
            <person name="Abubucker S."/>
            <person name="Hallsworth-Pepin K."/>
            <person name="Martin J."/>
            <person name="Tyagi R."/>
            <person name="Heizer E."/>
            <person name="Zhang X."/>
            <person name="Bhonagiri-Palsikar V."/>
            <person name="Minx P."/>
            <person name="Warren W.C."/>
            <person name="Wang Q."/>
            <person name="Zhan B."/>
            <person name="Hotez P.J."/>
            <person name="Sternberg P.W."/>
            <person name="Dougall A."/>
            <person name="Gaze S.T."/>
            <person name="Mulvenna J."/>
            <person name="Sotillo J."/>
            <person name="Ranganathan S."/>
            <person name="Rabelo E.M."/>
            <person name="Wilson R.K."/>
            <person name="Felgner P.L."/>
            <person name="Bethony J."/>
            <person name="Hawdon J.M."/>
            <person name="Gasser R.B."/>
            <person name="Loukas A."/>
            <person name="Mitreva M."/>
        </authorList>
    </citation>
    <scope>NUCLEOTIDE SEQUENCE [LARGE SCALE GENOMIC DNA]</scope>
</reference>
<dbReference type="AlphaFoldDB" id="W2TPK6"/>
<evidence type="ECO:0000313" key="2">
    <source>
        <dbReference type="Proteomes" id="UP000053676"/>
    </source>
</evidence>
<gene>
    <name evidence="1" type="ORF">NECAME_07250</name>
</gene>
<sequence length="66" mass="7663">MDYTIDERTVRRTELKRDRDKHTATGRGVKELKELPEIDLLWAIVVTIHSHSVLHRLNISMVGSKP</sequence>
<dbReference type="Proteomes" id="UP000053676">
    <property type="component" value="Unassembled WGS sequence"/>
</dbReference>
<dbReference type="KEGG" id="nai:NECAME_07250"/>
<organism evidence="1 2">
    <name type="scientific">Necator americanus</name>
    <name type="common">Human hookworm</name>
    <dbReference type="NCBI Taxonomy" id="51031"/>
    <lineage>
        <taxon>Eukaryota</taxon>
        <taxon>Metazoa</taxon>
        <taxon>Ecdysozoa</taxon>
        <taxon>Nematoda</taxon>
        <taxon>Chromadorea</taxon>
        <taxon>Rhabditida</taxon>
        <taxon>Rhabditina</taxon>
        <taxon>Rhabditomorpha</taxon>
        <taxon>Strongyloidea</taxon>
        <taxon>Ancylostomatidae</taxon>
        <taxon>Bunostominae</taxon>
        <taxon>Necator</taxon>
    </lineage>
</organism>
<protein>
    <submittedName>
        <fullName evidence="1">Uncharacterized protein</fullName>
    </submittedName>
</protein>
<evidence type="ECO:0000313" key="1">
    <source>
        <dbReference type="EMBL" id="ETN83708.1"/>
    </source>
</evidence>
<name>W2TPK6_NECAM</name>
<keyword evidence="2" id="KW-1185">Reference proteome</keyword>
<proteinExistence type="predicted"/>
<accession>W2TPK6</accession>
<dbReference type="EMBL" id="KI658116">
    <property type="protein sequence ID" value="ETN83708.1"/>
    <property type="molecule type" value="Genomic_DNA"/>
</dbReference>